<dbReference type="Proteomes" id="UP000034753">
    <property type="component" value="Unassembled WGS sequence"/>
</dbReference>
<evidence type="ECO:0000313" key="1">
    <source>
        <dbReference type="EMBL" id="KKS12817.1"/>
    </source>
</evidence>
<sequence>MTSLLERLDIIPKEVRIQRANAWESVVLIEKLCPQLIVLESRPELYLFYHREILKVLIYLVDLKSCLMISVAHRQ</sequence>
<protein>
    <submittedName>
        <fullName evidence="1">Uncharacterized protein</fullName>
    </submittedName>
</protein>
<organism evidence="1 2">
    <name type="scientific">Candidatus Daviesbacteria bacterium GW2011_GWB1_41_5</name>
    <dbReference type="NCBI Taxonomy" id="1618429"/>
    <lineage>
        <taxon>Bacteria</taxon>
        <taxon>Candidatus Daviesiibacteriota</taxon>
    </lineage>
</organism>
<dbReference type="EMBL" id="LCBN01000040">
    <property type="protein sequence ID" value="KKS12817.1"/>
    <property type="molecule type" value="Genomic_DNA"/>
</dbReference>
<evidence type="ECO:0000313" key="2">
    <source>
        <dbReference type="Proteomes" id="UP000034753"/>
    </source>
</evidence>
<comment type="caution">
    <text evidence="1">The sequence shown here is derived from an EMBL/GenBank/DDBJ whole genome shotgun (WGS) entry which is preliminary data.</text>
</comment>
<proteinExistence type="predicted"/>
<name>A0A0G0WL61_9BACT</name>
<reference evidence="1 2" key="1">
    <citation type="journal article" date="2015" name="Nature">
        <title>rRNA introns, odd ribosomes, and small enigmatic genomes across a large radiation of phyla.</title>
        <authorList>
            <person name="Brown C.T."/>
            <person name="Hug L.A."/>
            <person name="Thomas B.C."/>
            <person name="Sharon I."/>
            <person name="Castelle C.J."/>
            <person name="Singh A."/>
            <person name="Wilkins M.J."/>
            <person name="Williams K.H."/>
            <person name="Banfield J.F."/>
        </authorList>
    </citation>
    <scope>NUCLEOTIDE SEQUENCE [LARGE SCALE GENOMIC DNA]</scope>
</reference>
<gene>
    <name evidence="1" type="ORF">UU67_C0040G0006</name>
</gene>
<dbReference type="AlphaFoldDB" id="A0A0G0WL61"/>
<accession>A0A0G0WL61</accession>